<keyword evidence="4" id="KW-1185">Reference proteome</keyword>
<gene>
    <name evidence="3" type="ORF">G4H13_47355</name>
</gene>
<dbReference type="NCBIfam" id="TIGR03891">
    <property type="entry name" value="thiopep_ocin"/>
    <property type="match status" value="1"/>
</dbReference>
<accession>A0A6G4AWV3</accession>
<evidence type="ECO:0000313" key="4">
    <source>
        <dbReference type="Proteomes" id="UP000476310"/>
    </source>
</evidence>
<protein>
    <submittedName>
        <fullName evidence="3">Lantibiotic dehydratase</fullName>
    </submittedName>
</protein>
<organism evidence="3 4">
    <name type="scientific">Streptomyces rhizosphaericus</name>
    <dbReference type="NCBI Taxonomy" id="114699"/>
    <lineage>
        <taxon>Bacteria</taxon>
        <taxon>Bacillati</taxon>
        <taxon>Actinomycetota</taxon>
        <taxon>Actinomycetes</taxon>
        <taxon>Kitasatosporales</taxon>
        <taxon>Streptomycetaceae</taxon>
        <taxon>Streptomyces</taxon>
        <taxon>Streptomyces violaceusniger group</taxon>
    </lineage>
</organism>
<dbReference type="Pfam" id="PF04738">
    <property type="entry name" value="Lant_dehydr_N"/>
    <property type="match status" value="1"/>
</dbReference>
<evidence type="ECO:0000259" key="1">
    <source>
        <dbReference type="Pfam" id="PF04738"/>
    </source>
</evidence>
<comment type="caution">
    <text evidence="3">The sequence shown here is derived from an EMBL/GenBank/DDBJ whole genome shotgun (WGS) entry which is preliminary data.</text>
</comment>
<dbReference type="Pfam" id="PF14028">
    <property type="entry name" value="Lant_dehydr_C"/>
    <property type="match status" value="1"/>
</dbReference>
<sequence>MAELASIPELMAAVELASPSLAADVRRVVEGHSVRRKVLRRVTVALTKYHLRMVQRPTPFGLFAGVVLADLGRYPRLDIGRGHRSVSRPDAGWLHKVLESVLTVRPALRRARLLVNNLHTVRDGRLVLVDFHSGSGHKLAPSVRYTPVVRAVLRAASEPTAWGDLLKVVRDQFPRAPEEAVERCLEQLAGSQFLLTDLAPPADCGAPLEYLLNRLDGLESPIVGKLRGIQEALHALDATARGARHAALIAARDRMQELALVEHPVQCDLLFDARVTLPSEVGEEVARVTDVLWRIAPEHPGNKRIGAYHRRFLERYGTGRSVPVLELLDEARGLGLPRAEGGSTAEHGAAAAAKRDRLLGELLCDAMRRGTQEIVLDDPTVLRLSPDRPPRTPRSADIGVEVVAASWEALCAGEFRLVLGLGVTSPIAASAFGRFMPALGATAEAQVQQLIDHAEAMDSTGELAAMVSFRPVIARSANVTTVPQWLPHRIPLGVAPAAAFTAHDLSLEHLGVRATTDRLELVSTTTGQLVRPVTYSMINPQSGHVPDVARFLIELGQQQEQLFGGWSWGVWSTAPALPRVRYGRSVLCPARWSPDENLFAESSECDESQWAAQVGRWRQQWGVPRHVLLGRGDNRIAVDLDDPLHLLVFRGELRQGPGLAVIERFGGAPSNEWFRGPDGPHACEFYFPVLRNGRATHVKAANGSNYRDRQAPDDAVHEGGPTANGVSRHLPGGEWLYAKLYVPEHHQLAVLTRHLGRLTEPTSGALTDTWFFIRYADPEPHLRLRFHGKPKALWGELLPVLRSWAAELGEAGLLSRLILDTYEPEIHRYGGTEAITHAEQAFHADSLAVVHHFMSPARQLVDLPDVSLAALGVLEILSHLCSTTSEMLHHLGGAPILALRGRVQRTEKQRLCTLVDEHGRTRQPVVGDRWQTRRTALLEFREVLHKNALDQGQPAGITTGAIAMSLAHMHCNRLLGIDREKEMLAYVTARESLTLRLDRMRYGR</sequence>
<feature type="domain" description="Lantibiotic dehydratase N-terminal" evidence="1">
    <location>
        <begin position="8"/>
        <end position="646"/>
    </location>
</feature>
<dbReference type="EMBL" id="JAAIKT010000144">
    <property type="protein sequence ID" value="NEW77728.1"/>
    <property type="molecule type" value="Genomic_DNA"/>
</dbReference>
<name>A0A6G4AWV3_9ACTN</name>
<feature type="domain" description="Thiopeptide-type bacteriocin biosynthesis" evidence="2">
    <location>
        <begin position="735"/>
        <end position="990"/>
    </location>
</feature>
<evidence type="ECO:0000313" key="3">
    <source>
        <dbReference type="EMBL" id="NEW77728.1"/>
    </source>
</evidence>
<dbReference type="AlphaFoldDB" id="A0A6G4AWV3"/>
<dbReference type="Proteomes" id="UP000476310">
    <property type="component" value="Unassembled WGS sequence"/>
</dbReference>
<dbReference type="InterPro" id="IPR023809">
    <property type="entry name" value="Thiopep_bacteriocin_synth_dom"/>
</dbReference>
<evidence type="ECO:0000259" key="2">
    <source>
        <dbReference type="Pfam" id="PF14028"/>
    </source>
</evidence>
<reference evidence="3" key="1">
    <citation type="submission" date="2020-02" db="EMBL/GenBank/DDBJ databases">
        <title>A new Streptomyces sp. for controlling soil-borne diseases.</title>
        <authorList>
            <person name="Li X."/>
            <person name="Tian Y."/>
            <person name="Gao K."/>
        </authorList>
    </citation>
    <scope>NUCLEOTIDE SEQUENCE [LARGE SCALE GENOMIC DNA]</scope>
    <source>
        <strain evidence="3">0250</strain>
    </source>
</reference>
<proteinExistence type="predicted"/>
<dbReference type="InterPro" id="IPR006827">
    <property type="entry name" value="Lant_deHydtase_N"/>
</dbReference>
<dbReference type="RefSeq" id="WP_164437281.1">
    <property type="nucleotide sequence ID" value="NZ_JAAIKT010000144.1"/>
</dbReference>